<evidence type="ECO:0000313" key="5">
    <source>
        <dbReference type="Proteomes" id="UP000541810"/>
    </source>
</evidence>
<evidence type="ECO:0000256" key="2">
    <source>
        <dbReference type="SAM" id="Phobius"/>
    </source>
</evidence>
<dbReference type="AlphaFoldDB" id="A0A7X0LKP3"/>
<dbReference type="InterPro" id="IPR023346">
    <property type="entry name" value="Lysozyme-like_dom_sf"/>
</dbReference>
<dbReference type="CDD" id="cd16896">
    <property type="entry name" value="LT_Slt70-like"/>
    <property type="match status" value="1"/>
</dbReference>
<comment type="caution">
    <text evidence="4">The sequence shown here is derived from an EMBL/GenBank/DDBJ whole genome shotgun (WGS) entry which is preliminary data.</text>
</comment>
<dbReference type="RefSeq" id="WP_184678152.1">
    <property type="nucleotide sequence ID" value="NZ_JACHGY010000001.1"/>
</dbReference>
<organism evidence="4 5">
    <name type="scientific">Algisphaera agarilytica</name>
    <dbReference type="NCBI Taxonomy" id="1385975"/>
    <lineage>
        <taxon>Bacteria</taxon>
        <taxon>Pseudomonadati</taxon>
        <taxon>Planctomycetota</taxon>
        <taxon>Phycisphaerae</taxon>
        <taxon>Phycisphaerales</taxon>
        <taxon>Phycisphaeraceae</taxon>
        <taxon>Algisphaera</taxon>
    </lineage>
</organism>
<proteinExistence type="inferred from homology"/>
<reference evidence="4 5" key="1">
    <citation type="submission" date="2020-08" db="EMBL/GenBank/DDBJ databases">
        <title>Genomic Encyclopedia of Type Strains, Phase IV (KMG-IV): sequencing the most valuable type-strain genomes for metagenomic binning, comparative biology and taxonomic classification.</title>
        <authorList>
            <person name="Goeker M."/>
        </authorList>
    </citation>
    <scope>NUCLEOTIDE SEQUENCE [LARGE SCALE GENOMIC DNA]</scope>
    <source>
        <strain evidence="4 5">DSM 103725</strain>
    </source>
</reference>
<keyword evidence="2" id="KW-0472">Membrane</keyword>
<dbReference type="PANTHER" id="PTHR37423">
    <property type="entry name" value="SOLUBLE LYTIC MUREIN TRANSGLYCOSYLASE-RELATED"/>
    <property type="match status" value="1"/>
</dbReference>
<dbReference type="PANTHER" id="PTHR37423:SF2">
    <property type="entry name" value="MEMBRANE-BOUND LYTIC MUREIN TRANSGLYCOSYLASE C"/>
    <property type="match status" value="1"/>
</dbReference>
<dbReference type="Proteomes" id="UP000541810">
    <property type="component" value="Unassembled WGS sequence"/>
</dbReference>
<dbReference type="Pfam" id="PF01464">
    <property type="entry name" value="SLT"/>
    <property type="match status" value="1"/>
</dbReference>
<evidence type="ECO:0000313" key="4">
    <source>
        <dbReference type="EMBL" id="MBB6430650.1"/>
    </source>
</evidence>
<feature type="domain" description="Transglycosylase SLT" evidence="3">
    <location>
        <begin position="60"/>
        <end position="167"/>
    </location>
</feature>
<protein>
    <submittedName>
        <fullName evidence="4">Soluble lytic murein transglycosylase-like protein</fullName>
    </submittedName>
</protein>
<dbReference type="SUPFAM" id="SSF53955">
    <property type="entry name" value="Lysozyme-like"/>
    <property type="match status" value="1"/>
</dbReference>
<dbReference type="Gene3D" id="1.10.530.10">
    <property type="match status" value="1"/>
</dbReference>
<accession>A0A7X0LKP3</accession>
<name>A0A7X0LKP3_9BACT</name>
<keyword evidence="5" id="KW-1185">Reference proteome</keyword>
<sequence>MSGHSKQGRWKRELRRAAGDRRVWIAVLSGLLVLIWAGPDAARWVWHAGDDERIEQHMPLIEKHAADAGLDVDLVTAVVMAESSGRADAESNRGALGLMQITPITEKDVLQRNPSYKRGNLFDPDYNLKVGTTYLGYLLNRFDGNEMLALTAYHMGPTRVRRIQNENPGITPEQIVEEHAGPQTRAYVRRVLGER</sequence>
<keyword evidence="2" id="KW-1133">Transmembrane helix</keyword>
<evidence type="ECO:0000259" key="3">
    <source>
        <dbReference type="Pfam" id="PF01464"/>
    </source>
</evidence>
<dbReference type="InterPro" id="IPR008258">
    <property type="entry name" value="Transglycosylase_SLT_dom_1"/>
</dbReference>
<dbReference type="EMBL" id="JACHGY010000001">
    <property type="protein sequence ID" value="MBB6430650.1"/>
    <property type="molecule type" value="Genomic_DNA"/>
</dbReference>
<comment type="similarity">
    <text evidence="1">Belongs to the transglycosylase Slt family.</text>
</comment>
<gene>
    <name evidence="4" type="ORF">HNQ40_002456</name>
</gene>
<evidence type="ECO:0000256" key="1">
    <source>
        <dbReference type="ARBA" id="ARBA00007734"/>
    </source>
</evidence>
<keyword evidence="2" id="KW-0812">Transmembrane</keyword>
<feature type="transmembrane region" description="Helical" evidence="2">
    <location>
        <begin position="21"/>
        <end position="38"/>
    </location>
</feature>